<feature type="compositionally biased region" description="Low complexity" evidence="1">
    <location>
        <begin position="30"/>
        <end position="56"/>
    </location>
</feature>
<dbReference type="PANTHER" id="PTHR31197:SF5">
    <property type="entry name" value="OS01G0612600 PROTEIN"/>
    <property type="match status" value="1"/>
</dbReference>
<dbReference type="Proteomes" id="UP000236161">
    <property type="component" value="Unassembled WGS sequence"/>
</dbReference>
<gene>
    <name evidence="2" type="ORF">AXF42_Ash020093</name>
</gene>
<feature type="compositionally biased region" description="Basic and acidic residues" evidence="1">
    <location>
        <begin position="314"/>
        <end position="323"/>
    </location>
</feature>
<dbReference type="OrthoDB" id="1921166at2759"/>
<sequence length="356" mass="39629">MPKDRRSRSVSFDRSSPYACRSFNRRRSSPDSSSAAGVSSSRPSSSRNPSRSPAPAVKELKEWDEVRCPVCMEHPHNAVLLLCASHDKGCRPFMCDTSYRHSNCLDQYRKVFDVSAAEKEGESKPKLSCPLCRGSVSGWKVVEAARKHMNAMSRSCCKESCYFSGAYGELRKHARNEHPSFRPSEVDPERQRDWRRLEQQRDLGDLFSTMQSAIDGDDTGLGFLGGGGDEYGGFLPLPSITLFVVLRFRGPVSLGSGSIRSSVGNSTGSLRSLRRNRGRERILLGEALTEAEDDGGGSRTDVEDADGDVFNDDGNNHDNIHDDTGDEELPTSSRQRQRRARRQLRMLEDDEDDNAV</sequence>
<reference evidence="2 3" key="1">
    <citation type="journal article" date="2017" name="Nature">
        <title>The Apostasia genome and the evolution of orchids.</title>
        <authorList>
            <person name="Zhang G.Q."/>
            <person name="Liu K.W."/>
            <person name="Li Z."/>
            <person name="Lohaus R."/>
            <person name="Hsiao Y.Y."/>
            <person name="Niu S.C."/>
            <person name="Wang J.Y."/>
            <person name="Lin Y.C."/>
            <person name="Xu Q."/>
            <person name="Chen L.J."/>
            <person name="Yoshida K."/>
            <person name="Fujiwara S."/>
            <person name="Wang Z.W."/>
            <person name="Zhang Y.Q."/>
            <person name="Mitsuda N."/>
            <person name="Wang M."/>
            <person name="Liu G.H."/>
            <person name="Pecoraro L."/>
            <person name="Huang H.X."/>
            <person name="Xiao X.J."/>
            <person name="Lin M."/>
            <person name="Wu X.Y."/>
            <person name="Wu W.L."/>
            <person name="Chen Y.Y."/>
            <person name="Chang S.B."/>
            <person name="Sakamoto S."/>
            <person name="Ohme-Takagi M."/>
            <person name="Yagi M."/>
            <person name="Zeng S.J."/>
            <person name="Shen C.Y."/>
            <person name="Yeh C.M."/>
            <person name="Luo Y.B."/>
            <person name="Tsai W.C."/>
            <person name="Van de Peer Y."/>
            <person name="Liu Z.J."/>
        </authorList>
    </citation>
    <scope>NUCLEOTIDE SEQUENCE [LARGE SCALE GENOMIC DNA]</scope>
    <source>
        <strain evidence="3">cv. Shenzhen</strain>
        <tissue evidence="2">Stem</tissue>
    </source>
</reference>
<dbReference type="InterPro" id="IPR013083">
    <property type="entry name" value="Znf_RING/FYVE/PHD"/>
</dbReference>
<name>A0A2I0APS3_9ASPA</name>
<feature type="region of interest" description="Disordered" evidence="1">
    <location>
        <begin position="286"/>
        <end position="356"/>
    </location>
</feature>
<feature type="compositionally biased region" description="Basic residues" evidence="1">
    <location>
        <begin position="335"/>
        <end position="344"/>
    </location>
</feature>
<dbReference type="PANTHER" id="PTHR31197">
    <property type="entry name" value="OS01G0612600 PROTEIN"/>
    <property type="match status" value="1"/>
</dbReference>
<dbReference type="EMBL" id="KZ451964">
    <property type="protein sequence ID" value="PKA57549.1"/>
    <property type="molecule type" value="Genomic_DNA"/>
</dbReference>
<keyword evidence="3" id="KW-1185">Reference proteome</keyword>
<evidence type="ECO:0000256" key="1">
    <source>
        <dbReference type="SAM" id="MobiDB-lite"/>
    </source>
</evidence>
<dbReference type="Gene3D" id="3.30.40.10">
    <property type="entry name" value="Zinc/RING finger domain, C3HC4 (zinc finger)"/>
    <property type="match status" value="1"/>
</dbReference>
<dbReference type="AlphaFoldDB" id="A0A2I0APS3"/>
<proteinExistence type="predicted"/>
<accession>A0A2I0APS3</accession>
<feature type="region of interest" description="Disordered" evidence="1">
    <location>
        <begin position="21"/>
        <end position="56"/>
    </location>
</feature>
<organism evidence="2 3">
    <name type="scientific">Apostasia shenzhenica</name>
    <dbReference type="NCBI Taxonomy" id="1088818"/>
    <lineage>
        <taxon>Eukaryota</taxon>
        <taxon>Viridiplantae</taxon>
        <taxon>Streptophyta</taxon>
        <taxon>Embryophyta</taxon>
        <taxon>Tracheophyta</taxon>
        <taxon>Spermatophyta</taxon>
        <taxon>Magnoliopsida</taxon>
        <taxon>Liliopsida</taxon>
        <taxon>Asparagales</taxon>
        <taxon>Orchidaceae</taxon>
        <taxon>Apostasioideae</taxon>
        <taxon>Apostasia</taxon>
    </lineage>
</organism>
<dbReference type="STRING" id="1088818.A0A2I0APS3"/>
<evidence type="ECO:0000313" key="2">
    <source>
        <dbReference type="EMBL" id="PKA57549.1"/>
    </source>
</evidence>
<dbReference type="Pfam" id="PF07800">
    <property type="entry name" value="DUF1644"/>
    <property type="match status" value="1"/>
</dbReference>
<protein>
    <submittedName>
        <fullName evidence="2">Uncharacterized protein</fullName>
    </submittedName>
</protein>
<dbReference type="InterPro" id="IPR012866">
    <property type="entry name" value="DUF1644"/>
</dbReference>
<evidence type="ECO:0000313" key="3">
    <source>
        <dbReference type="Proteomes" id="UP000236161"/>
    </source>
</evidence>